<keyword evidence="3" id="KW-0699">rRNA-binding</keyword>
<dbReference type="InterPro" id="IPR011331">
    <property type="entry name" value="Ribosomal_eL37/eL43"/>
</dbReference>
<keyword evidence="4" id="KW-0863">Zinc-finger</keyword>
<evidence type="ECO:0000256" key="4">
    <source>
        <dbReference type="ARBA" id="ARBA00022771"/>
    </source>
</evidence>
<dbReference type="CTD" id="20321541"/>
<dbReference type="GO" id="GO:0022625">
    <property type="term" value="C:cytosolic large ribosomal subunit"/>
    <property type="evidence" value="ECO:0007669"/>
    <property type="project" value="TreeGrafter"/>
</dbReference>
<dbReference type="Proteomes" id="UP000054324">
    <property type="component" value="Unassembled WGS sequence"/>
</dbReference>
<evidence type="ECO:0000256" key="7">
    <source>
        <dbReference type="ARBA" id="ARBA00022980"/>
    </source>
</evidence>
<keyword evidence="5" id="KW-0862">Zinc</keyword>
<reference evidence="9 10" key="1">
    <citation type="submission" date="2013-11" db="EMBL/GenBank/DDBJ databases">
        <title>Opisthorchis viverrini - life in the bile duct.</title>
        <authorList>
            <person name="Young N.D."/>
            <person name="Nagarajan N."/>
            <person name="Lin S.J."/>
            <person name="Korhonen P.K."/>
            <person name="Jex A.R."/>
            <person name="Hall R.S."/>
            <person name="Safavi-Hemami H."/>
            <person name="Kaewkong W."/>
            <person name="Bertrand D."/>
            <person name="Gao S."/>
            <person name="Seet Q."/>
            <person name="Wongkham S."/>
            <person name="Teh B.T."/>
            <person name="Wongkham C."/>
            <person name="Intapan P.M."/>
            <person name="Maleewong W."/>
            <person name="Yang X."/>
            <person name="Hu M."/>
            <person name="Wang Z."/>
            <person name="Hofmann A."/>
            <person name="Sternberg P.W."/>
            <person name="Tan P."/>
            <person name="Wang J."/>
            <person name="Gasser R.B."/>
        </authorList>
    </citation>
    <scope>NUCLEOTIDE SEQUENCE [LARGE SCALE GENOMIC DNA]</scope>
</reference>
<dbReference type="STRING" id="6198.A0A074ZCY8"/>
<sequence length="371" mass="42858">MPLPTKRIDWDRPLNDESFIIMSEQARTGPTARVDTEKRWSLYRNLLLDDEKCINMSLRVHPSNAPVMLDGSAYFHPHYSHIPPNTPWAHVRPLLECTNKVVYLECEAKSSLSVSGELLREWLPTLNWWAMKRVLRCLTRFSWRIVASEEIQYVPMHCLNKIWQRVFHHRSSQPKPGSPRCVRSPPLTALHAVKSKQFIALVNTILREYSLAILLPRAVKLKSGTTPFSLTPFREQHPSVNGTTRPIHNADVVAKKKCSSCGYPAARMRHYNWSEKARRRRTTGTGRMLHMKSVHRRFKQGFRSGPPKPVNFYYQTKALVARWEYVKSMVEVNFDDTLYTTSHFGPLQGKAIRTTLFCGTNAVDCRSLFNV</sequence>
<keyword evidence="8" id="KW-0687">Ribonucleoprotein</keyword>
<evidence type="ECO:0000313" key="10">
    <source>
        <dbReference type="Proteomes" id="UP000054324"/>
    </source>
</evidence>
<dbReference type="SUPFAM" id="SSF57829">
    <property type="entry name" value="Zn-binding ribosomal proteins"/>
    <property type="match status" value="1"/>
</dbReference>
<dbReference type="EMBL" id="KL596786">
    <property type="protein sequence ID" value="KER25141.1"/>
    <property type="molecule type" value="Genomic_DNA"/>
</dbReference>
<dbReference type="KEGG" id="ovi:T265_07362"/>
<gene>
    <name evidence="9" type="ORF">T265_07362</name>
</gene>
<keyword evidence="6" id="KW-0694">RNA-binding</keyword>
<protein>
    <recommendedName>
        <fullName evidence="11">Ribosomal protein L37e</fullName>
    </recommendedName>
</protein>
<name>A0A074ZCY8_OPIVI</name>
<dbReference type="Pfam" id="PF01907">
    <property type="entry name" value="Ribosomal_L37e"/>
    <property type="match status" value="1"/>
</dbReference>
<keyword evidence="2" id="KW-0479">Metal-binding</keyword>
<evidence type="ECO:0000256" key="5">
    <source>
        <dbReference type="ARBA" id="ARBA00022833"/>
    </source>
</evidence>
<keyword evidence="10" id="KW-1185">Reference proteome</keyword>
<dbReference type="AlphaFoldDB" id="A0A074ZCY8"/>
<organism evidence="9 10">
    <name type="scientific">Opisthorchis viverrini</name>
    <name type="common">Southeast Asian liver fluke</name>
    <dbReference type="NCBI Taxonomy" id="6198"/>
    <lineage>
        <taxon>Eukaryota</taxon>
        <taxon>Metazoa</taxon>
        <taxon>Spiralia</taxon>
        <taxon>Lophotrochozoa</taxon>
        <taxon>Platyhelminthes</taxon>
        <taxon>Trematoda</taxon>
        <taxon>Digenea</taxon>
        <taxon>Opisthorchiida</taxon>
        <taxon>Opisthorchiata</taxon>
        <taxon>Opisthorchiidae</taxon>
        <taxon>Opisthorchis</taxon>
    </lineage>
</organism>
<dbReference type="InterPro" id="IPR001569">
    <property type="entry name" value="Ribosomal_eL37"/>
</dbReference>
<dbReference type="GO" id="GO:0008270">
    <property type="term" value="F:zinc ion binding"/>
    <property type="evidence" value="ECO:0007669"/>
    <property type="project" value="UniProtKB-KW"/>
</dbReference>
<evidence type="ECO:0008006" key="11">
    <source>
        <dbReference type="Google" id="ProtNLM"/>
    </source>
</evidence>
<evidence type="ECO:0000313" key="9">
    <source>
        <dbReference type="EMBL" id="KER25141.1"/>
    </source>
</evidence>
<dbReference type="GO" id="GO:0006412">
    <property type="term" value="P:translation"/>
    <property type="evidence" value="ECO:0007669"/>
    <property type="project" value="InterPro"/>
</dbReference>
<keyword evidence="7" id="KW-0689">Ribosomal protein</keyword>
<dbReference type="GeneID" id="20321541"/>
<accession>A0A074ZCY8</accession>
<evidence type="ECO:0000256" key="6">
    <source>
        <dbReference type="ARBA" id="ARBA00022884"/>
    </source>
</evidence>
<dbReference type="GO" id="GO:0019843">
    <property type="term" value="F:rRNA binding"/>
    <property type="evidence" value="ECO:0007669"/>
    <property type="project" value="UniProtKB-KW"/>
</dbReference>
<dbReference type="GO" id="GO:0003735">
    <property type="term" value="F:structural constituent of ribosome"/>
    <property type="evidence" value="ECO:0007669"/>
    <property type="project" value="InterPro"/>
</dbReference>
<dbReference type="PANTHER" id="PTHR10768">
    <property type="entry name" value="60S RIBOSOMAL PROTEIN L37"/>
    <property type="match status" value="1"/>
</dbReference>
<evidence type="ECO:0000256" key="3">
    <source>
        <dbReference type="ARBA" id="ARBA00022730"/>
    </source>
</evidence>
<dbReference type="PANTHER" id="PTHR10768:SF0">
    <property type="entry name" value="RIBOSOMAL PROTEIN L37"/>
    <property type="match status" value="1"/>
</dbReference>
<evidence type="ECO:0000256" key="1">
    <source>
        <dbReference type="ARBA" id="ARBA00009805"/>
    </source>
</evidence>
<proteinExistence type="inferred from homology"/>
<dbReference type="InterPro" id="IPR011332">
    <property type="entry name" value="Ribosomal_zn-bd"/>
</dbReference>
<dbReference type="Gene3D" id="2.20.25.30">
    <property type="match status" value="1"/>
</dbReference>
<dbReference type="RefSeq" id="XP_009171125.1">
    <property type="nucleotide sequence ID" value="XM_009172861.1"/>
</dbReference>
<dbReference type="OrthoDB" id="10259236at2759"/>
<comment type="similarity">
    <text evidence="1">Belongs to the eukaryotic ribosomal protein eL37 family.</text>
</comment>
<evidence type="ECO:0000256" key="8">
    <source>
        <dbReference type="ARBA" id="ARBA00023274"/>
    </source>
</evidence>
<evidence type="ECO:0000256" key="2">
    <source>
        <dbReference type="ARBA" id="ARBA00022723"/>
    </source>
</evidence>